<comment type="catalytic activity">
    <reaction evidence="5">
        <text>diphosphate + H2O = 2 phosphate + H(+)</text>
        <dbReference type="Rhea" id="RHEA:24576"/>
        <dbReference type="ChEBI" id="CHEBI:15377"/>
        <dbReference type="ChEBI" id="CHEBI:15378"/>
        <dbReference type="ChEBI" id="CHEBI:33019"/>
        <dbReference type="ChEBI" id="CHEBI:43474"/>
        <dbReference type="EC" id="3.6.1.1"/>
    </reaction>
</comment>
<keyword evidence="7" id="KW-1185">Reference proteome</keyword>
<evidence type="ECO:0000256" key="2">
    <source>
        <dbReference type="ARBA" id="ARBA00022723"/>
    </source>
</evidence>
<dbReference type="GO" id="GO:0005737">
    <property type="term" value="C:cytoplasm"/>
    <property type="evidence" value="ECO:0007669"/>
    <property type="project" value="UniProtKB-SubCell"/>
</dbReference>
<comment type="subcellular location">
    <subcellularLocation>
        <location evidence="5">Cytoplasm</location>
    </subcellularLocation>
</comment>
<keyword evidence="4 5" id="KW-0460">Magnesium</keyword>
<dbReference type="PROSITE" id="PS00387">
    <property type="entry name" value="PPASE"/>
    <property type="match status" value="1"/>
</dbReference>
<proteinExistence type="inferred from homology"/>
<comment type="subunit">
    <text evidence="5">Homohexamer.</text>
</comment>
<dbReference type="GO" id="GO:0006796">
    <property type="term" value="P:phosphate-containing compound metabolic process"/>
    <property type="evidence" value="ECO:0007669"/>
    <property type="project" value="InterPro"/>
</dbReference>
<feature type="binding site" evidence="5">
    <location>
        <position position="71"/>
    </location>
    <ligand>
        <name>Mg(2+)</name>
        <dbReference type="ChEBI" id="CHEBI:18420"/>
        <label>1</label>
    </ligand>
</feature>
<evidence type="ECO:0000313" key="7">
    <source>
        <dbReference type="Proteomes" id="UP000010799"/>
    </source>
</evidence>
<dbReference type="PATRIC" id="fig|1215343.11.peg.1048"/>
<dbReference type="GO" id="GO:0004427">
    <property type="term" value="F:inorganic diphosphate phosphatase activity"/>
    <property type="evidence" value="ECO:0007669"/>
    <property type="project" value="UniProtKB-UniRule"/>
</dbReference>
<dbReference type="EC" id="3.6.1.1" evidence="5"/>
<feature type="binding site" evidence="5">
    <location>
        <position position="71"/>
    </location>
    <ligand>
        <name>Mg(2+)</name>
        <dbReference type="ChEBI" id="CHEBI:18420"/>
        <label>2</label>
    </ligand>
</feature>
<dbReference type="GO" id="GO:0000287">
    <property type="term" value="F:magnesium ion binding"/>
    <property type="evidence" value="ECO:0007669"/>
    <property type="project" value="UniProtKB-UniRule"/>
</dbReference>
<protein>
    <recommendedName>
        <fullName evidence="5">Inorganic pyrophosphatase</fullName>
        <ecNumber evidence="5">3.6.1.1</ecNumber>
    </recommendedName>
    <alternativeName>
        <fullName evidence="5">Pyrophosphate phospho-hydrolase</fullName>
        <shortName evidence="5">PPase</shortName>
    </alternativeName>
</protein>
<dbReference type="InterPro" id="IPR036649">
    <property type="entry name" value="Pyrophosphatase_sf"/>
</dbReference>
<dbReference type="InterPro" id="IPR008162">
    <property type="entry name" value="Pyrophosphatase"/>
</dbReference>
<evidence type="ECO:0000313" key="6">
    <source>
        <dbReference type="EMBL" id="AGA65012.1"/>
    </source>
</evidence>
<dbReference type="SUPFAM" id="SSF50324">
    <property type="entry name" value="Inorganic pyrophosphatase"/>
    <property type="match status" value="1"/>
</dbReference>
<feature type="binding site" evidence="5">
    <location>
        <position position="30"/>
    </location>
    <ligand>
        <name>substrate</name>
    </ligand>
</feature>
<dbReference type="HAMAP" id="MF_00209">
    <property type="entry name" value="Inorganic_PPase"/>
    <property type="match status" value="1"/>
</dbReference>
<accession>L0EVQ5</accession>
<name>L0EVQ5_LIBCB</name>
<sequence length="175" mass="20053">MNVKSISIGRNPPDDINVIIEISLYGHPVKYEMDKKAEVLFVDRFISTPMLYPGNYGFVPHTCSDDGDPIDVLIYNTEPLFPGSVINVRPIGVMIMEDNSGKDEKILAVPSDHVTTSYKKIQSYKDIPEIDLKKIEHFFRHYKDLEEGKWVKIDQWKGIKDAHNVILAAIERYSE</sequence>
<feature type="binding site" evidence="5">
    <location>
        <position position="103"/>
    </location>
    <ligand>
        <name>Mg(2+)</name>
        <dbReference type="ChEBI" id="CHEBI:18420"/>
        <label>1</label>
    </ligand>
</feature>
<dbReference type="eggNOG" id="COG0221">
    <property type="taxonomic scope" value="Bacteria"/>
</dbReference>
<keyword evidence="5" id="KW-0963">Cytoplasm</keyword>
<comment type="similarity">
    <text evidence="5">Belongs to the PPase family.</text>
</comment>
<feature type="binding site" evidence="5">
    <location>
        <position position="56"/>
    </location>
    <ligand>
        <name>substrate</name>
    </ligand>
</feature>
<evidence type="ECO:0000256" key="3">
    <source>
        <dbReference type="ARBA" id="ARBA00022801"/>
    </source>
</evidence>
<organism evidence="6 7">
    <name type="scientific">Liberibacter crescens (strain BT-1)</name>
    <dbReference type="NCBI Taxonomy" id="1215343"/>
    <lineage>
        <taxon>Bacteria</taxon>
        <taxon>Pseudomonadati</taxon>
        <taxon>Pseudomonadota</taxon>
        <taxon>Alphaproteobacteria</taxon>
        <taxon>Hyphomicrobiales</taxon>
        <taxon>Rhizobiaceae</taxon>
        <taxon>Liberibacter</taxon>
    </lineage>
</organism>
<dbReference type="EMBL" id="CP003789">
    <property type="protein sequence ID" value="AGA65012.1"/>
    <property type="molecule type" value="Genomic_DNA"/>
</dbReference>
<evidence type="ECO:0000256" key="4">
    <source>
        <dbReference type="ARBA" id="ARBA00022842"/>
    </source>
</evidence>
<dbReference type="KEGG" id="lcc:B488_10200"/>
<gene>
    <name evidence="5" type="primary">ppa</name>
    <name evidence="6" type="ordered locus">B488_10200</name>
</gene>
<feature type="binding site" evidence="5">
    <location>
        <position position="66"/>
    </location>
    <ligand>
        <name>Mg(2+)</name>
        <dbReference type="ChEBI" id="CHEBI:18420"/>
        <label>1</label>
    </ligand>
</feature>
<keyword evidence="2 5" id="KW-0479">Metal-binding</keyword>
<dbReference type="HOGENOM" id="CLU_073198_1_0_5"/>
<dbReference type="STRING" id="1215343.B488_10200"/>
<feature type="binding site" evidence="5">
    <location>
        <position position="142"/>
    </location>
    <ligand>
        <name>substrate</name>
    </ligand>
</feature>
<keyword evidence="3 5" id="KW-0378">Hydrolase</keyword>
<dbReference type="Gene3D" id="3.90.80.10">
    <property type="entry name" value="Inorganic pyrophosphatase"/>
    <property type="match status" value="1"/>
</dbReference>
<feature type="binding site" evidence="5">
    <location>
        <position position="44"/>
    </location>
    <ligand>
        <name>substrate</name>
    </ligand>
</feature>
<comment type="cofactor">
    <cofactor evidence="1 5">
        <name>Mg(2+)</name>
        <dbReference type="ChEBI" id="CHEBI:18420"/>
    </cofactor>
</comment>
<comment type="function">
    <text evidence="5">Catalyzes the hydrolysis of inorganic pyrophosphate (PPi) forming two phosphate ions.</text>
</comment>
<reference evidence="6 7" key="1">
    <citation type="journal article" date="2012" name="Stand. Genomic Sci.">
        <title>Complete genome sequence of Liberibacter crescens BT-1.</title>
        <authorList>
            <person name="Leonard M.T."/>
            <person name="Fagen J.R."/>
            <person name="Davis-Richardson A.G."/>
            <person name="Davis M.J."/>
            <person name="Triplett E.W."/>
        </authorList>
    </citation>
    <scope>NUCLEOTIDE SEQUENCE [LARGE SCALE GENOMIC DNA]</scope>
    <source>
        <strain evidence="6 7">BT-1</strain>
    </source>
</reference>
<dbReference type="CDD" id="cd00412">
    <property type="entry name" value="pyrophosphatase"/>
    <property type="match status" value="1"/>
</dbReference>
<evidence type="ECO:0000256" key="5">
    <source>
        <dbReference type="HAMAP-Rule" id="MF_00209"/>
    </source>
</evidence>
<dbReference type="NCBIfam" id="NF002317">
    <property type="entry name" value="PRK01250.1"/>
    <property type="match status" value="1"/>
</dbReference>
<evidence type="ECO:0000256" key="1">
    <source>
        <dbReference type="ARBA" id="ARBA00001946"/>
    </source>
</evidence>
<dbReference type="Pfam" id="PF00719">
    <property type="entry name" value="Pyrophosphatase"/>
    <property type="match status" value="1"/>
</dbReference>
<dbReference type="Proteomes" id="UP000010799">
    <property type="component" value="Chromosome"/>
</dbReference>
<dbReference type="RefSeq" id="WP_015273437.1">
    <property type="nucleotide sequence ID" value="NC_019907.1"/>
</dbReference>
<dbReference type="AlphaFoldDB" id="L0EVQ5"/>
<dbReference type="PANTHER" id="PTHR10286">
    <property type="entry name" value="INORGANIC PYROPHOSPHATASE"/>
    <property type="match status" value="1"/>
</dbReference>